<dbReference type="InterPro" id="IPR001646">
    <property type="entry name" value="5peptide_repeat"/>
</dbReference>
<dbReference type="Gene3D" id="2.160.20.80">
    <property type="entry name" value="E3 ubiquitin-protein ligase SopA"/>
    <property type="match status" value="1"/>
</dbReference>
<dbReference type="SUPFAM" id="SSF141571">
    <property type="entry name" value="Pentapeptide repeat-like"/>
    <property type="match status" value="1"/>
</dbReference>
<accession>A0A6J5M5F7</accession>
<dbReference type="EMBL" id="LR796359">
    <property type="protein sequence ID" value="CAB4139049.1"/>
    <property type="molecule type" value="Genomic_DNA"/>
</dbReference>
<dbReference type="Pfam" id="PF19062">
    <property type="entry name" value="DUF5758"/>
    <property type="match status" value="1"/>
</dbReference>
<dbReference type="Pfam" id="PF00805">
    <property type="entry name" value="Pentapeptide"/>
    <property type="match status" value="2"/>
</dbReference>
<proteinExistence type="predicted"/>
<protein>
    <submittedName>
        <fullName evidence="1">COG1357 Pentapeptide repeats containing protein</fullName>
    </submittedName>
</protein>
<dbReference type="InterPro" id="IPR043919">
    <property type="entry name" value="DUF5758"/>
</dbReference>
<gene>
    <name evidence="1" type="ORF">UFOVP336_15</name>
</gene>
<evidence type="ECO:0000313" key="1">
    <source>
        <dbReference type="EMBL" id="CAB4139049.1"/>
    </source>
</evidence>
<dbReference type="PANTHER" id="PTHR14136:SF17">
    <property type="entry name" value="BTB_POZ DOMAIN-CONTAINING PROTEIN KCTD9"/>
    <property type="match status" value="1"/>
</dbReference>
<name>A0A6J5M5F7_9CAUD</name>
<dbReference type="PANTHER" id="PTHR14136">
    <property type="entry name" value="BTB_POZ DOMAIN-CONTAINING PROTEIN KCTD9"/>
    <property type="match status" value="1"/>
</dbReference>
<sequence length="250" mass="26959">MIQIKHKVTGDVLLTYAGADLRGADLRGADLRGANLRYANLRGADLRGADLRGADLQGANLQDANLRGANLQDAHLQGANLRGANLQGANLQGANLQGANLQDANLRGANLQGAYLQGANLQGANLQGANLWGANLWGADLDFTCEAFQKTRILPEGSIIGWKKCKNDVIVKLRIPEGAKRSHAFGRKCRAEWVEVLEVFGGDVGISKHDGITEYRKGTIVKPASFSEEWQNECAPGIHFFITRAEAEAY</sequence>
<dbReference type="InterPro" id="IPR051082">
    <property type="entry name" value="Pentapeptide-BTB/POZ_domain"/>
</dbReference>
<organism evidence="1">
    <name type="scientific">uncultured Caudovirales phage</name>
    <dbReference type="NCBI Taxonomy" id="2100421"/>
    <lineage>
        <taxon>Viruses</taxon>
        <taxon>Duplodnaviria</taxon>
        <taxon>Heunggongvirae</taxon>
        <taxon>Uroviricota</taxon>
        <taxon>Caudoviricetes</taxon>
        <taxon>Peduoviridae</taxon>
        <taxon>Maltschvirus</taxon>
        <taxon>Maltschvirus maltsch</taxon>
    </lineage>
</organism>
<reference evidence="1" key="1">
    <citation type="submission" date="2020-04" db="EMBL/GenBank/DDBJ databases">
        <authorList>
            <person name="Chiriac C."/>
            <person name="Salcher M."/>
            <person name="Ghai R."/>
            <person name="Kavagutti S V."/>
        </authorList>
    </citation>
    <scope>NUCLEOTIDE SEQUENCE</scope>
</reference>